<dbReference type="PANTHER" id="PTHR13439">
    <property type="entry name" value="CT120 PROTEIN"/>
    <property type="match status" value="1"/>
</dbReference>
<dbReference type="GO" id="GO:0055088">
    <property type="term" value="P:lipid homeostasis"/>
    <property type="evidence" value="ECO:0007669"/>
    <property type="project" value="TreeGrafter"/>
</dbReference>
<feature type="transmembrane region" description="Helical" evidence="6">
    <location>
        <begin position="233"/>
        <end position="252"/>
    </location>
</feature>
<protein>
    <recommendedName>
        <fullName evidence="7">TLC domain-containing protein</fullName>
    </recommendedName>
</protein>
<dbReference type="GO" id="GO:0005783">
    <property type="term" value="C:endoplasmic reticulum"/>
    <property type="evidence" value="ECO:0007669"/>
    <property type="project" value="TreeGrafter"/>
</dbReference>
<proteinExistence type="predicted"/>
<feature type="transmembrane region" description="Helical" evidence="6">
    <location>
        <begin position="137"/>
        <end position="155"/>
    </location>
</feature>
<dbReference type="GeneID" id="62196756"/>
<dbReference type="PROSITE" id="PS50922">
    <property type="entry name" value="TLC"/>
    <property type="match status" value="1"/>
</dbReference>
<dbReference type="SMART" id="SM00724">
    <property type="entry name" value="TLC"/>
    <property type="match status" value="1"/>
</dbReference>
<name>A0A875RQ63_EENNA</name>
<keyword evidence="3 6" id="KW-1133">Transmembrane helix</keyword>
<dbReference type="Proteomes" id="UP000662931">
    <property type="component" value="Chromosome 4"/>
</dbReference>
<dbReference type="EMBL" id="CP064815">
    <property type="protein sequence ID" value="QPG75970.1"/>
    <property type="molecule type" value="Genomic_DNA"/>
</dbReference>
<evidence type="ECO:0000313" key="9">
    <source>
        <dbReference type="Proteomes" id="UP000662931"/>
    </source>
</evidence>
<evidence type="ECO:0000259" key="7">
    <source>
        <dbReference type="PROSITE" id="PS50922"/>
    </source>
</evidence>
<feature type="transmembrane region" description="Helical" evidence="6">
    <location>
        <begin position="69"/>
        <end position="91"/>
    </location>
</feature>
<comment type="subcellular location">
    <subcellularLocation>
        <location evidence="1">Membrane</location>
        <topology evidence="1">Multi-pass membrane protein</topology>
    </subcellularLocation>
</comment>
<reference evidence="8" key="1">
    <citation type="submission" date="2020-10" db="EMBL/GenBank/DDBJ databases">
        <authorList>
            <person name="Roach M.J.R."/>
        </authorList>
    </citation>
    <scope>NUCLEOTIDE SEQUENCE</scope>
    <source>
        <strain evidence="8">CBS 1945</strain>
    </source>
</reference>
<keyword evidence="9" id="KW-1185">Reference proteome</keyword>
<evidence type="ECO:0000313" key="8">
    <source>
        <dbReference type="EMBL" id="QPG75970.1"/>
    </source>
</evidence>
<dbReference type="RefSeq" id="XP_038779535.1">
    <property type="nucleotide sequence ID" value="XM_038923607.1"/>
</dbReference>
<evidence type="ECO:0000256" key="2">
    <source>
        <dbReference type="ARBA" id="ARBA00022692"/>
    </source>
</evidence>
<gene>
    <name evidence="8" type="ORF">FOA43_003356</name>
</gene>
<keyword evidence="4 5" id="KW-0472">Membrane</keyword>
<evidence type="ECO:0000256" key="5">
    <source>
        <dbReference type="PROSITE-ProRule" id="PRU00205"/>
    </source>
</evidence>
<feature type="transmembrane region" description="Helical" evidence="6">
    <location>
        <begin position="192"/>
        <end position="213"/>
    </location>
</feature>
<evidence type="ECO:0000256" key="4">
    <source>
        <dbReference type="ARBA" id="ARBA00023136"/>
    </source>
</evidence>
<feature type="transmembrane region" description="Helical" evidence="6">
    <location>
        <begin position="106"/>
        <end position="130"/>
    </location>
</feature>
<evidence type="ECO:0000256" key="3">
    <source>
        <dbReference type="ARBA" id="ARBA00022989"/>
    </source>
</evidence>
<dbReference type="AlphaFoldDB" id="A0A875RQ63"/>
<dbReference type="InterPro" id="IPR006634">
    <property type="entry name" value="TLC-dom"/>
</dbReference>
<sequence>MQLHIEKDPFLKYRPFAGQTDNLLLQHWHELAATVVFYSVLMLVAPKVNKRIFGDYYSKMQNKKRRLDFDIHIVAMIQSLLAIGLCVPMFAHPLFNTDPIFGTYDFAGFAASLTCGYFVWDLVYCCIFHYDIYGFQYLFHGFGALIVFTSTFAGYCQPLIPAFLIYELSTPFVNLHWFYTRGPKGLVNEKTFLLNGLLLMTTFFLSRCVWGIYVSIKIFRLCMQYKDRMPVLFIPVIFTLNIGFHILNLYWFSKMVLLATRRVGVDDRKKDY</sequence>
<dbReference type="Pfam" id="PF03798">
    <property type="entry name" value="TRAM_LAG1_CLN8"/>
    <property type="match status" value="1"/>
</dbReference>
<dbReference type="KEGG" id="bnn:FOA43_003356"/>
<evidence type="ECO:0000256" key="1">
    <source>
        <dbReference type="ARBA" id="ARBA00004141"/>
    </source>
</evidence>
<feature type="transmembrane region" description="Helical" evidence="6">
    <location>
        <begin position="161"/>
        <end position="180"/>
    </location>
</feature>
<feature type="transmembrane region" description="Helical" evidence="6">
    <location>
        <begin position="31"/>
        <end position="48"/>
    </location>
</feature>
<organism evidence="8 9">
    <name type="scientific">Eeniella nana</name>
    <name type="common">Yeast</name>
    <name type="synonym">Brettanomyces nanus</name>
    <dbReference type="NCBI Taxonomy" id="13502"/>
    <lineage>
        <taxon>Eukaryota</taxon>
        <taxon>Fungi</taxon>
        <taxon>Dikarya</taxon>
        <taxon>Ascomycota</taxon>
        <taxon>Saccharomycotina</taxon>
        <taxon>Pichiomycetes</taxon>
        <taxon>Pichiales</taxon>
        <taxon>Pichiaceae</taxon>
        <taxon>Brettanomyces</taxon>
    </lineage>
</organism>
<feature type="domain" description="TLC" evidence="7">
    <location>
        <begin position="64"/>
        <end position="264"/>
    </location>
</feature>
<dbReference type="PANTHER" id="PTHR13439:SF0">
    <property type="entry name" value="TOPOISOMERASE I DAMAGE AFFECTED PROTEIN 4"/>
    <property type="match status" value="1"/>
</dbReference>
<dbReference type="InterPro" id="IPR050846">
    <property type="entry name" value="TLCD"/>
</dbReference>
<evidence type="ECO:0000256" key="6">
    <source>
        <dbReference type="SAM" id="Phobius"/>
    </source>
</evidence>
<keyword evidence="2 5" id="KW-0812">Transmembrane</keyword>
<dbReference type="GO" id="GO:0016020">
    <property type="term" value="C:membrane"/>
    <property type="evidence" value="ECO:0007669"/>
    <property type="project" value="UniProtKB-SubCell"/>
</dbReference>
<accession>A0A875RQ63</accession>
<dbReference type="OrthoDB" id="10266980at2759"/>